<dbReference type="SUPFAM" id="SSF81324">
    <property type="entry name" value="Voltage-gated potassium channels"/>
    <property type="match status" value="1"/>
</dbReference>
<dbReference type="Gene3D" id="3.30.70.1230">
    <property type="entry name" value="Nucleotide cyclase"/>
    <property type="match status" value="1"/>
</dbReference>
<comment type="caution">
    <text evidence="6">The sequence shown here is derived from an EMBL/GenBank/DDBJ whole genome shotgun (WGS) entry which is preliminary data.</text>
</comment>
<dbReference type="PANTHER" id="PTHR43336">
    <property type="entry name" value="OXYGEN SENSOR HISTIDINE KINASE RESPONSE REGULATOR DEVS/DOSS"/>
    <property type="match status" value="1"/>
</dbReference>
<evidence type="ECO:0000313" key="6">
    <source>
        <dbReference type="EMBL" id="CAG9332836.1"/>
    </source>
</evidence>
<feature type="transmembrane region" description="Helical" evidence="5">
    <location>
        <begin position="330"/>
        <end position="351"/>
    </location>
</feature>
<keyword evidence="4 5" id="KW-0472">Membrane</keyword>
<dbReference type="GO" id="GO:0016020">
    <property type="term" value="C:membrane"/>
    <property type="evidence" value="ECO:0007669"/>
    <property type="project" value="UniProtKB-SubCell"/>
</dbReference>
<feature type="transmembrane region" description="Helical" evidence="5">
    <location>
        <begin position="90"/>
        <end position="112"/>
    </location>
</feature>
<sequence>MKSGKNKDLKINHETEALDDPKIFTLTNSTESTGNKDLEESLPNTSKFSKCVQKISDSYIWITISGLALFYSLIGDEVRRAAYDKDNDDTFFIFACVILCIFVLELPINWIAHHNYRWSYWCFIDILGVVSIIPDIGYIWNPIVGSYCLSYSGKEIETGYPNLSLKFVRIARLFRILKLYKLIMLTVSKKKNKAEDVYDGSKVGVILADSMNKSVITLIIFLLAILPFFEYDYYENTSESWNYGLILLTNFAKQRDFEMMYQKYLDVDYLDYFTVLYIDFEYEDGNFKVSRNWARKDFDMDEIRESEMMCINYKNSTVILDMRYHTQLEAYLSLSKTLTMCFIMIISAMFLNKDVRDFVITPAEKAILWIKSISNTPLSLRNAKSMPKSETEDETLNKCCIKVKIAPNYEVQILENTLLKMSKLTSLCFGEDEAKVIETGMNEKWRLSPSAKGRKFYAIFGICSVESMAEFQPDLFIFINKIASIVHHVADQYMCDAILNLGWNFILIWKIDDSEIKEKEGKLKFMPSSAKSTFLADLAFISLMKISAKIITDKNIERFTKDSRVLKGKTKYNRKLGFSLHVGSGIEGCIGSDYKIDTGYISNDLNACLELAKFSRQNENKIVVSDSLYDMLSPEGKGVLKLIDTEEKDNEEYMRIYKANLNCSVPPLKMKKREFEKCYLDKKSELMQKLDGGEVTGKYLYEMSKCVRLMKRIPEHI</sequence>
<gene>
    <name evidence="6" type="ORF">BSTOLATCC_MIC57123</name>
</gene>
<evidence type="ECO:0008006" key="8">
    <source>
        <dbReference type="Google" id="ProtNLM"/>
    </source>
</evidence>
<proteinExistence type="predicted"/>
<evidence type="ECO:0000256" key="2">
    <source>
        <dbReference type="ARBA" id="ARBA00022692"/>
    </source>
</evidence>
<keyword evidence="7" id="KW-1185">Reference proteome</keyword>
<dbReference type="InterPro" id="IPR029787">
    <property type="entry name" value="Nucleotide_cyclase"/>
</dbReference>
<accession>A0AAU9K495</accession>
<keyword evidence="3 5" id="KW-1133">Transmembrane helix</keyword>
<keyword evidence="2 5" id="KW-0812">Transmembrane</keyword>
<dbReference type="Proteomes" id="UP001162131">
    <property type="component" value="Unassembled WGS sequence"/>
</dbReference>
<protein>
    <recommendedName>
        <fullName evidence="8">Guanylate cyclase domain-containing protein</fullName>
    </recommendedName>
</protein>
<dbReference type="EMBL" id="CAJZBQ010000055">
    <property type="protein sequence ID" value="CAG9332836.1"/>
    <property type="molecule type" value="Genomic_DNA"/>
</dbReference>
<feature type="transmembrane region" description="Helical" evidence="5">
    <location>
        <begin position="215"/>
        <end position="234"/>
    </location>
</feature>
<evidence type="ECO:0000256" key="5">
    <source>
        <dbReference type="SAM" id="Phobius"/>
    </source>
</evidence>
<dbReference type="Gene3D" id="1.20.120.350">
    <property type="entry name" value="Voltage-gated potassium channels. Chain C"/>
    <property type="match status" value="1"/>
</dbReference>
<evidence type="ECO:0000313" key="7">
    <source>
        <dbReference type="Proteomes" id="UP001162131"/>
    </source>
</evidence>
<feature type="transmembrane region" description="Helical" evidence="5">
    <location>
        <begin position="59"/>
        <end position="78"/>
    </location>
</feature>
<evidence type="ECO:0000256" key="1">
    <source>
        <dbReference type="ARBA" id="ARBA00004141"/>
    </source>
</evidence>
<evidence type="ECO:0000256" key="3">
    <source>
        <dbReference type="ARBA" id="ARBA00022989"/>
    </source>
</evidence>
<comment type="subcellular location">
    <subcellularLocation>
        <location evidence="1">Membrane</location>
        <topology evidence="1">Multi-pass membrane protein</topology>
    </subcellularLocation>
</comment>
<evidence type="ECO:0000256" key="4">
    <source>
        <dbReference type="ARBA" id="ARBA00023136"/>
    </source>
</evidence>
<feature type="transmembrane region" description="Helical" evidence="5">
    <location>
        <begin position="118"/>
        <end position="140"/>
    </location>
</feature>
<dbReference type="SUPFAM" id="SSF55073">
    <property type="entry name" value="Nucleotide cyclase"/>
    <property type="match status" value="1"/>
</dbReference>
<organism evidence="6 7">
    <name type="scientific">Blepharisma stoltei</name>
    <dbReference type="NCBI Taxonomy" id="1481888"/>
    <lineage>
        <taxon>Eukaryota</taxon>
        <taxon>Sar</taxon>
        <taxon>Alveolata</taxon>
        <taxon>Ciliophora</taxon>
        <taxon>Postciliodesmatophora</taxon>
        <taxon>Heterotrichea</taxon>
        <taxon>Heterotrichida</taxon>
        <taxon>Blepharismidae</taxon>
        <taxon>Blepharisma</taxon>
    </lineage>
</organism>
<dbReference type="AlphaFoldDB" id="A0AAU9K495"/>
<dbReference type="PANTHER" id="PTHR43336:SF3">
    <property type="entry name" value="GUANYLATE CYCLASE DOMAIN-CONTAINING PROTEIN"/>
    <property type="match status" value="1"/>
</dbReference>
<dbReference type="InterPro" id="IPR027359">
    <property type="entry name" value="Volt_channel_dom_sf"/>
</dbReference>
<name>A0AAU9K495_9CILI</name>
<reference evidence="6" key="1">
    <citation type="submission" date="2021-09" db="EMBL/GenBank/DDBJ databases">
        <authorList>
            <consortium name="AG Swart"/>
            <person name="Singh M."/>
            <person name="Singh A."/>
            <person name="Seah K."/>
            <person name="Emmerich C."/>
        </authorList>
    </citation>
    <scope>NUCLEOTIDE SEQUENCE</scope>
    <source>
        <strain evidence="6">ATCC30299</strain>
    </source>
</reference>